<organism evidence="1 2">
    <name type="scientific">Steinernema glaseri</name>
    <dbReference type="NCBI Taxonomy" id="37863"/>
    <lineage>
        <taxon>Eukaryota</taxon>
        <taxon>Metazoa</taxon>
        <taxon>Ecdysozoa</taxon>
        <taxon>Nematoda</taxon>
        <taxon>Chromadorea</taxon>
        <taxon>Rhabditida</taxon>
        <taxon>Tylenchina</taxon>
        <taxon>Panagrolaimomorpha</taxon>
        <taxon>Strongyloidoidea</taxon>
        <taxon>Steinernematidae</taxon>
        <taxon>Steinernema</taxon>
    </lineage>
</organism>
<dbReference type="WBParaSite" id="L893_g1296.t1">
    <property type="protein sequence ID" value="L893_g1296.t1"/>
    <property type="gene ID" value="L893_g1296"/>
</dbReference>
<evidence type="ECO:0000313" key="2">
    <source>
        <dbReference type="WBParaSite" id="L893_g1296.t1"/>
    </source>
</evidence>
<evidence type="ECO:0000313" key="1">
    <source>
        <dbReference type="Proteomes" id="UP000095287"/>
    </source>
</evidence>
<accession>A0A1I7Y5Y8</accession>
<name>A0A1I7Y5Y8_9BILA</name>
<proteinExistence type="predicted"/>
<dbReference type="Proteomes" id="UP000095287">
    <property type="component" value="Unplaced"/>
</dbReference>
<keyword evidence="1" id="KW-1185">Reference proteome</keyword>
<protein>
    <submittedName>
        <fullName evidence="2">Uncharacterized protein</fullName>
    </submittedName>
</protein>
<reference evidence="2" key="1">
    <citation type="submission" date="2016-11" db="UniProtKB">
        <authorList>
            <consortium name="WormBaseParasite"/>
        </authorList>
    </citation>
    <scope>IDENTIFICATION</scope>
</reference>
<dbReference type="AlphaFoldDB" id="A0A1I7Y5Y8"/>
<sequence>MLTANSTYLSDIAGQNDWTDSVQQPIVFNDKDNVFVRSGKLLLTSAKFVSNDRVVTLMSTLRLFGTKRNEHESCFRSVRSKQATHAVLFASHRNIQLIRTSLVNVDARARRAAFPAELTAEAFFPHRRPFVFSQHLMTDGRGSKRQAALISGPSQWAIRKVSSCP</sequence>